<dbReference type="Proteomes" id="UP000499080">
    <property type="component" value="Unassembled WGS sequence"/>
</dbReference>
<dbReference type="EMBL" id="BGPR01001052">
    <property type="protein sequence ID" value="GBM44001.1"/>
    <property type="molecule type" value="Genomic_DNA"/>
</dbReference>
<accession>A0A4Y2FS74</accession>
<reference evidence="1 2" key="1">
    <citation type="journal article" date="2019" name="Sci. Rep.">
        <title>Orb-weaving spider Araneus ventricosus genome elucidates the spidroin gene catalogue.</title>
        <authorList>
            <person name="Kono N."/>
            <person name="Nakamura H."/>
            <person name="Ohtoshi R."/>
            <person name="Moran D.A.P."/>
            <person name="Shinohara A."/>
            <person name="Yoshida Y."/>
            <person name="Fujiwara M."/>
            <person name="Mori M."/>
            <person name="Tomita M."/>
            <person name="Arakawa K."/>
        </authorList>
    </citation>
    <scope>NUCLEOTIDE SEQUENCE [LARGE SCALE GENOMIC DNA]</scope>
</reference>
<sequence length="56" mass="6516">MKPIFVEFSPPRVVQESTIVNPLPYPRQTESMKAKMWMGRSINHLDTANDKEIDQL</sequence>
<evidence type="ECO:0000313" key="2">
    <source>
        <dbReference type="Proteomes" id="UP000499080"/>
    </source>
</evidence>
<feature type="non-terminal residue" evidence="1">
    <location>
        <position position="56"/>
    </location>
</feature>
<keyword evidence="2" id="KW-1185">Reference proteome</keyword>
<proteinExistence type="predicted"/>
<comment type="caution">
    <text evidence="1">The sequence shown here is derived from an EMBL/GenBank/DDBJ whole genome shotgun (WGS) entry which is preliminary data.</text>
</comment>
<organism evidence="1 2">
    <name type="scientific">Araneus ventricosus</name>
    <name type="common">Orbweaver spider</name>
    <name type="synonym">Epeira ventricosa</name>
    <dbReference type="NCBI Taxonomy" id="182803"/>
    <lineage>
        <taxon>Eukaryota</taxon>
        <taxon>Metazoa</taxon>
        <taxon>Ecdysozoa</taxon>
        <taxon>Arthropoda</taxon>
        <taxon>Chelicerata</taxon>
        <taxon>Arachnida</taxon>
        <taxon>Araneae</taxon>
        <taxon>Araneomorphae</taxon>
        <taxon>Entelegynae</taxon>
        <taxon>Araneoidea</taxon>
        <taxon>Araneidae</taxon>
        <taxon>Araneus</taxon>
    </lineage>
</organism>
<name>A0A4Y2FS74_ARAVE</name>
<evidence type="ECO:0000313" key="1">
    <source>
        <dbReference type="EMBL" id="GBM44001.1"/>
    </source>
</evidence>
<dbReference type="AlphaFoldDB" id="A0A4Y2FS74"/>
<gene>
    <name evidence="1" type="ORF">AVEN_218150_1</name>
</gene>
<protein>
    <submittedName>
        <fullName evidence="1">Uncharacterized protein</fullName>
    </submittedName>
</protein>